<name>A0A8G1X8G4_9ACTN</name>
<evidence type="ECO:0000256" key="1">
    <source>
        <dbReference type="SAM" id="MobiDB-lite"/>
    </source>
</evidence>
<feature type="compositionally biased region" description="Basic and acidic residues" evidence="1">
    <location>
        <begin position="38"/>
        <end position="58"/>
    </location>
</feature>
<evidence type="ECO:0000313" key="3">
    <source>
        <dbReference type="Proteomes" id="UP000267408"/>
    </source>
</evidence>
<dbReference type="OrthoDB" id="9956591at2"/>
<dbReference type="Proteomes" id="UP000267408">
    <property type="component" value="Unassembled WGS sequence"/>
</dbReference>
<dbReference type="EMBL" id="RJVJ01000003">
    <property type="protein sequence ID" value="ROR35833.1"/>
    <property type="molecule type" value="Genomic_DNA"/>
</dbReference>
<gene>
    <name evidence="2" type="ORF">EDD39_7497</name>
</gene>
<comment type="caution">
    <text evidence="2">The sequence shown here is derived from an EMBL/GenBank/DDBJ whole genome shotgun (WGS) entry which is preliminary data.</text>
</comment>
<evidence type="ECO:0000313" key="2">
    <source>
        <dbReference type="EMBL" id="ROR35833.1"/>
    </source>
</evidence>
<organism evidence="2 3">
    <name type="scientific">Kitasatospora cineracea</name>
    <dbReference type="NCBI Taxonomy" id="88074"/>
    <lineage>
        <taxon>Bacteria</taxon>
        <taxon>Bacillati</taxon>
        <taxon>Actinomycetota</taxon>
        <taxon>Actinomycetes</taxon>
        <taxon>Kitasatosporales</taxon>
        <taxon>Streptomycetaceae</taxon>
        <taxon>Kitasatospora</taxon>
    </lineage>
</organism>
<sequence>MNTQDTPAERGPEETASTPRLHDNPPVHGQDAQAPEEGDGRHGWHDADGTPYPGDREPAGAAPPRTDGETAREAAPDGAGTDEHDPTGHGRPGAGAP</sequence>
<protein>
    <submittedName>
        <fullName evidence="2">Uncharacterized protein</fullName>
    </submittedName>
</protein>
<reference evidence="2 3" key="1">
    <citation type="submission" date="2018-11" db="EMBL/GenBank/DDBJ databases">
        <title>Sequencing the genomes of 1000 actinobacteria strains.</title>
        <authorList>
            <person name="Klenk H.-P."/>
        </authorList>
    </citation>
    <scope>NUCLEOTIDE SEQUENCE [LARGE SCALE GENOMIC DNA]</scope>
    <source>
        <strain evidence="2 3">DSM 44780</strain>
    </source>
</reference>
<feature type="compositionally biased region" description="Basic and acidic residues" evidence="1">
    <location>
        <begin position="66"/>
        <end position="88"/>
    </location>
</feature>
<accession>A0A8G1X8G4</accession>
<dbReference type="AlphaFoldDB" id="A0A8G1X8G4"/>
<feature type="region of interest" description="Disordered" evidence="1">
    <location>
        <begin position="1"/>
        <end position="97"/>
    </location>
</feature>
<dbReference type="RefSeq" id="WP_123563986.1">
    <property type="nucleotide sequence ID" value="NZ_RJVJ01000003.1"/>
</dbReference>
<proteinExistence type="predicted"/>